<dbReference type="EMBL" id="CAJEWN010003770">
    <property type="protein sequence ID" value="CAD2208540.1"/>
    <property type="molecule type" value="Genomic_DNA"/>
</dbReference>
<dbReference type="PANTHER" id="PTHR33223:SF6">
    <property type="entry name" value="CCHC-TYPE DOMAIN-CONTAINING PROTEIN"/>
    <property type="match status" value="1"/>
</dbReference>
<sequence length="324" mass="37340">MKEEDISGLEGDNTKDKGNIIGTSSSGLPYPTFFDGNGDFLSYLRAFNRIATAHNWTPARCSQILPLYLQGSALAIYESMPVDEKSRWKTLVESLAGRLKKISNKESARIKLVERRQEMGEGLEEFAMDLKNLVEAAYPENAFGMDLASIKLDDEQRTGLKGENEKMAKKFKEEICMERFKAGMLPELREKVIFMKAPSSLAEAIAQAKRVDELNRTIKDETRKRLEKIEVKAALAEINEVRDPYQNDDQYYYEEQFQESNGCNENGDDEKMDPNVDPYYANDQYYDDEGQWFPHESNEDWGEEYCQDQGYQNWPTDGTDFEEY</sequence>
<comment type="caution">
    <text evidence="2">The sequence shown here is derived from an EMBL/GenBank/DDBJ whole genome shotgun (WGS) entry which is preliminary data.</text>
</comment>
<evidence type="ECO:0000256" key="1">
    <source>
        <dbReference type="SAM" id="MobiDB-lite"/>
    </source>
</evidence>
<dbReference type="Proteomes" id="UP000580250">
    <property type="component" value="Unassembled WGS sequence"/>
</dbReference>
<dbReference type="PANTHER" id="PTHR33223">
    <property type="entry name" value="CCHC-TYPE DOMAIN-CONTAINING PROTEIN"/>
    <property type="match status" value="1"/>
</dbReference>
<evidence type="ECO:0000313" key="2">
    <source>
        <dbReference type="EMBL" id="CAD2208540.1"/>
    </source>
</evidence>
<gene>
    <name evidence="2" type="ORF">MENT_LOCUS62598</name>
</gene>
<accession>A0A6V7YA32</accession>
<reference evidence="2 3" key="1">
    <citation type="submission" date="2020-08" db="EMBL/GenBank/DDBJ databases">
        <authorList>
            <person name="Koutsovoulos G."/>
            <person name="Danchin GJ E."/>
        </authorList>
    </citation>
    <scope>NUCLEOTIDE SEQUENCE [LARGE SCALE GENOMIC DNA]</scope>
</reference>
<dbReference type="OrthoDB" id="425619at2759"/>
<dbReference type="AlphaFoldDB" id="A0A6V7YA32"/>
<organism evidence="2 3">
    <name type="scientific">Meloidogyne enterolobii</name>
    <name type="common">Root-knot nematode worm</name>
    <name type="synonym">Meloidogyne mayaguensis</name>
    <dbReference type="NCBI Taxonomy" id="390850"/>
    <lineage>
        <taxon>Eukaryota</taxon>
        <taxon>Metazoa</taxon>
        <taxon>Ecdysozoa</taxon>
        <taxon>Nematoda</taxon>
        <taxon>Chromadorea</taxon>
        <taxon>Rhabditida</taxon>
        <taxon>Tylenchina</taxon>
        <taxon>Tylenchomorpha</taxon>
        <taxon>Tylenchoidea</taxon>
        <taxon>Meloidogynidae</taxon>
        <taxon>Meloidogyninae</taxon>
        <taxon>Meloidogyne</taxon>
    </lineage>
</organism>
<protein>
    <submittedName>
        <fullName evidence="2">Uncharacterized protein</fullName>
    </submittedName>
</protein>
<feature type="region of interest" description="Disordered" evidence="1">
    <location>
        <begin position="1"/>
        <end position="21"/>
    </location>
</feature>
<proteinExistence type="predicted"/>
<evidence type="ECO:0000313" key="3">
    <source>
        <dbReference type="Proteomes" id="UP000580250"/>
    </source>
</evidence>
<name>A0A6V7YA32_MELEN</name>